<dbReference type="AlphaFoldDB" id="A0A7X5UAJ8"/>
<proteinExistence type="predicted"/>
<reference evidence="1 2" key="1">
    <citation type="submission" date="2020-03" db="EMBL/GenBank/DDBJ databases">
        <authorList>
            <person name="Lai Q."/>
        </authorList>
    </citation>
    <scope>NUCLEOTIDE SEQUENCE [LARGE SCALE GENOMIC DNA]</scope>
    <source>
        <strain evidence="1 2">CCUG 25036</strain>
    </source>
</reference>
<comment type="caution">
    <text evidence="1">The sequence shown here is derived from an EMBL/GenBank/DDBJ whole genome shotgun (WGS) entry which is preliminary data.</text>
</comment>
<evidence type="ECO:0000313" key="1">
    <source>
        <dbReference type="EMBL" id="NII06914.1"/>
    </source>
</evidence>
<sequence>MSRDDKPLPVSEPKSFEFEVRWDWVTGAELASILAKPTKDGEPGNADQIDVLAILSKKISWVVEVDEDGNTTAIVGSPVVGSIDPELMRRALVKLGARIERMSAFEAVSRPWTSVEARKPWAGMVGAALEAMAVVAEAGESLTERYVLEKGLPTAARPRIFKPL</sequence>
<name>A0A7X5UAJ8_9GAMM</name>
<keyword evidence="2" id="KW-1185">Reference proteome</keyword>
<protein>
    <submittedName>
        <fullName evidence="1">Uncharacterized protein</fullName>
    </submittedName>
</protein>
<evidence type="ECO:0000313" key="2">
    <source>
        <dbReference type="Proteomes" id="UP000490980"/>
    </source>
</evidence>
<organism evidence="1 2">
    <name type="scientific">Luteibacter anthropi</name>
    <dbReference type="NCBI Taxonomy" id="564369"/>
    <lineage>
        <taxon>Bacteria</taxon>
        <taxon>Pseudomonadati</taxon>
        <taxon>Pseudomonadota</taxon>
        <taxon>Gammaproteobacteria</taxon>
        <taxon>Lysobacterales</taxon>
        <taxon>Rhodanobacteraceae</taxon>
        <taxon>Luteibacter</taxon>
    </lineage>
</organism>
<gene>
    <name evidence="1" type="ORF">HBF25_10995</name>
</gene>
<dbReference type="Proteomes" id="UP000490980">
    <property type="component" value="Unassembled WGS sequence"/>
</dbReference>
<dbReference type="RefSeq" id="WP_166948323.1">
    <property type="nucleotide sequence ID" value="NZ_JAARLZ010000005.1"/>
</dbReference>
<accession>A0A7X5UAJ8</accession>
<dbReference type="EMBL" id="JAARLZ010000005">
    <property type="protein sequence ID" value="NII06914.1"/>
    <property type="molecule type" value="Genomic_DNA"/>
</dbReference>